<dbReference type="EMBL" id="OZ034815">
    <property type="protein sequence ID" value="CAL1372393.1"/>
    <property type="molecule type" value="Genomic_DNA"/>
</dbReference>
<keyword evidence="1" id="KW-0479">Metal-binding</keyword>
<keyword evidence="5" id="KW-1185">Reference proteome</keyword>
<dbReference type="Pfam" id="PF14223">
    <property type="entry name" value="Retrotran_gag_2"/>
    <property type="match status" value="1"/>
</dbReference>
<evidence type="ECO:0000313" key="4">
    <source>
        <dbReference type="EMBL" id="CAL1372393.1"/>
    </source>
</evidence>
<dbReference type="InterPro" id="IPR001878">
    <property type="entry name" value="Znf_CCHC"/>
</dbReference>
<dbReference type="PANTHER" id="PTHR47481">
    <property type="match status" value="1"/>
</dbReference>
<gene>
    <name evidence="4" type="ORF">LTRI10_LOCUS14405</name>
</gene>
<dbReference type="SMART" id="SM00343">
    <property type="entry name" value="ZnF_C2HC"/>
    <property type="match status" value="1"/>
</dbReference>
<dbReference type="PANTHER" id="PTHR47481:SF5">
    <property type="entry name" value="RIBONUCLEASE H-LIKE DOMAIN, GAG-PRE-INTEGRASE DOMAIN, GAG-POLYPEPTIDE OF LTR COPIA-TYPE-RELATED"/>
    <property type="match status" value="1"/>
</dbReference>
<sequence length="246" mass="26603">MPHIVNKHTANEAWDTLAVIYASGSPVIVGQLRWDLHHLRRGTDSAHDYLQRAKTIFDKMVTLGDPIKEAELVTSVIDGLNEDYRPFTRNLEARLEPVSFADLSSLLLSEELQLRRFQSAAGGGVTPQAFFSGKGRDGGRSLCGRGARFGGRPYYSPGRSSNQFYAGPRPIQGGFRPASSGVLGAGPLGPTTTICHNCGGRGHIKPNCPNPFYQSQPIYPSGHASRLAQSSHPVLPPSPPVPTMVF</sequence>
<feature type="region of interest" description="Disordered" evidence="2">
    <location>
        <begin position="219"/>
        <end position="246"/>
    </location>
</feature>
<dbReference type="SUPFAM" id="SSF57756">
    <property type="entry name" value="Retrovirus zinc finger-like domains"/>
    <property type="match status" value="1"/>
</dbReference>
<name>A0AAV2DEU6_9ROSI</name>
<protein>
    <recommendedName>
        <fullName evidence="3">CCHC-type domain-containing protein</fullName>
    </recommendedName>
</protein>
<dbReference type="Proteomes" id="UP001497516">
    <property type="component" value="Chromosome 2"/>
</dbReference>
<feature type="compositionally biased region" description="Pro residues" evidence="2">
    <location>
        <begin position="234"/>
        <end position="246"/>
    </location>
</feature>
<evidence type="ECO:0000256" key="2">
    <source>
        <dbReference type="SAM" id="MobiDB-lite"/>
    </source>
</evidence>
<evidence type="ECO:0000259" key="3">
    <source>
        <dbReference type="PROSITE" id="PS50158"/>
    </source>
</evidence>
<evidence type="ECO:0000256" key="1">
    <source>
        <dbReference type="PROSITE-ProRule" id="PRU00047"/>
    </source>
</evidence>
<dbReference type="GO" id="GO:0008270">
    <property type="term" value="F:zinc ion binding"/>
    <property type="evidence" value="ECO:0007669"/>
    <property type="project" value="UniProtKB-KW"/>
</dbReference>
<feature type="domain" description="CCHC-type" evidence="3">
    <location>
        <begin position="195"/>
        <end position="210"/>
    </location>
</feature>
<dbReference type="AlphaFoldDB" id="A0AAV2DEU6"/>
<keyword evidence="1" id="KW-0863">Zinc-finger</keyword>
<organism evidence="4 5">
    <name type="scientific">Linum trigynum</name>
    <dbReference type="NCBI Taxonomy" id="586398"/>
    <lineage>
        <taxon>Eukaryota</taxon>
        <taxon>Viridiplantae</taxon>
        <taxon>Streptophyta</taxon>
        <taxon>Embryophyta</taxon>
        <taxon>Tracheophyta</taxon>
        <taxon>Spermatophyta</taxon>
        <taxon>Magnoliopsida</taxon>
        <taxon>eudicotyledons</taxon>
        <taxon>Gunneridae</taxon>
        <taxon>Pentapetalae</taxon>
        <taxon>rosids</taxon>
        <taxon>fabids</taxon>
        <taxon>Malpighiales</taxon>
        <taxon>Linaceae</taxon>
        <taxon>Linum</taxon>
    </lineage>
</organism>
<accession>A0AAV2DEU6</accession>
<evidence type="ECO:0000313" key="5">
    <source>
        <dbReference type="Proteomes" id="UP001497516"/>
    </source>
</evidence>
<proteinExistence type="predicted"/>
<reference evidence="4 5" key="1">
    <citation type="submission" date="2024-04" db="EMBL/GenBank/DDBJ databases">
        <authorList>
            <person name="Fracassetti M."/>
        </authorList>
    </citation>
    <scope>NUCLEOTIDE SEQUENCE [LARGE SCALE GENOMIC DNA]</scope>
</reference>
<keyword evidence="1" id="KW-0862">Zinc</keyword>
<dbReference type="InterPro" id="IPR036875">
    <property type="entry name" value="Znf_CCHC_sf"/>
</dbReference>
<dbReference type="PROSITE" id="PS50158">
    <property type="entry name" value="ZF_CCHC"/>
    <property type="match status" value="1"/>
</dbReference>
<dbReference type="GO" id="GO:0003676">
    <property type="term" value="F:nucleic acid binding"/>
    <property type="evidence" value="ECO:0007669"/>
    <property type="project" value="InterPro"/>
</dbReference>